<accession>A0ABU1J8B9</accession>
<dbReference type="InterPro" id="IPR029063">
    <property type="entry name" value="SAM-dependent_MTases_sf"/>
</dbReference>
<dbReference type="SUPFAM" id="SSF53335">
    <property type="entry name" value="S-adenosyl-L-methionine-dependent methyltransferases"/>
    <property type="match status" value="1"/>
</dbReference>
<name>A0ABU1J8B9_9MICC</name>
<dbReference type="Pfam" id="PF13649">
    <property type="entry name" value="Methyltransf_25"/>
    <property type="match status" value="1"/>
</dbReference>
<dbReference type="PANTHER" id="PTHR43591:SF24">
    <property type="entry name" value="2-METHOXY-6-POLYPRENYL-1,4-BENZOQUINOL METHYLASE, MITOCHONDRIAL"/>
    <property type="match status" value="1"/>
</dbReference>
<dbReference type="Proteomes" id="UP001185069">
    <property type="component" value="Unassembled WGS sequence"/>
</dbReference>
<gene>
    <name evidence="2" type="ORF">JOE69_000908</name>
</gene>
<dbReference type="GO" id="GO:0032259">
    <property type="term" value="P:methylation"/>
    <property type="evidence" value="ECO:0007669"/>
    <property type="project" value="UniProtKB-KW"/>
</dbReference>
<evidence type="ECO:0000259" key="1">
    <source>
        <dbReference type="Pfam" id="PF13649"/>
    </source>
</evidence>
<dbReference type="Gene3D" id="3.40.50.150">
    <property type="entry name" value="Vaccinia Virus protein VP39"/>
    <property type="match status" value="1"/>
</dbReference>
<keyword evidence="2" id="KW-0489">Methyltransferase</keyword>
<sequence length="254" mass="26020">MTAGWDQGAAEFARWARQLWQPLAVPLIEAARLSPGDRVFDACCGTGASALLAAQAVGADGQVDAVDASAGMIDQAKSAAVPEQLDFRVADALTWPGSGYHAVLCGFGIFFLGDQSAALASLADRLAPGGRIALSVWQGRPFDALTRLVLAACAAEGAGVGGPSAEAKNIGELNSPSKLTDFLRGAGLREVAVAAVRHRVPLTPDSAWSFVHSSLLRSALPADPAALARVKARLAGSLGGVELQADALIGSARR</sequence>
<organism evidence="2 3">
    <name type="scientific">Arthrobacter russicus</name>
    <dbReference type="NCBI Taxonomy" id="172040"/>
    <lineage>
        <taxon>Bacteria</taxon>
        <taxon>Bacillati</taxon>
        <taxon>Actinomycetota</taxon>
        <taxon>Actinomycetes</taxon>
        <taxon>Micrococcales</taxon>
        <taxon>Micrococcaceae</taxon>
        <taxon>Arthrobacter</taxon>
    </lineage>
</organism>
<dbReference type="EMBL" id="JAVDQF010000001">
    <property type="protein sequence ID" value="MDR6268670.1"/>
    <property type="molecule type" value="Genomic_DNA"/>
</dbReference>
<dbReference type="RefSeq" id="WP_309796460.1">
    <property type="nucleotide sequence ID" value="NZ_BAAAHY010000006.1"/>
</dbReference>
<keyword evidence="2" id="KW-0808">Transferase</keyword>
<feature type="domain" description="Methyltransferase" evidence="1">
    <location>
        <begin position="39"/>
        <end position="130"/>
    </location>
</feature>
<dbReference type="GO" id="GO:0008168">
    <property type="term" value="F:methyltransferase activity"/>
    <property type="evidence" value="ECO:0007669"/>
    <property type="project" value="UniProtKB-KW"/>
</dbReference>
<proteinExistence type="predicted"/>
<reference evidence="2 3" key="1">
    <citation type="submission" date="2023-07" db="EMBL/GenBank/DDBJ databases">
        <title>Sequencing the genomes of 1000 actinobacteria strains.</title>
        <authorList>
            <person name="Klenk H.-P."/>
        </authorList>
    </citation>
    <scope>NUCLEOTIDE SEQUENCE [LARGE SCALE GENOMIC DNA]</scope>
    <source>
        <strain evidence="2 3">DSM 14555</strain>
    </source>
</reference>
<evidence type="ECO:0000313" key="3">
    <source>
        <dbReference type="Proteomes" id="UP001185069"/>
    </source>
</evidence>
<comment type="caution">
    <text evidence="2">The sequence shown here is derived from an EMBL/GenBank/DDBJ whole genome shotgun (WGS) entry which is preliminary data.</text>
</comment>
<protein>
    <submittedName>
        <fullName evidence="2">SAM-dependent methyltransferase</fullName>
    </submittedName>
</protein>
<keyword evidence="3" id="KW-1185">Reference proteome</keyword>
<dbReference type="InterPro" id="IPR041698">
    <property type="entry name" value="Methyltransf_25"/>
</dbReference>
<dbReference type="PANTHER" id="PTHR43591">
    <property type="entry name" value="METHYLTRANSFERASE"/>
    <property type="match status" value="1"/>
</dbReference>
<evidence type="ECO:0000313" key="2">
    <source>
        <dbReference type="EMBL" id="MDR6268670.1"/>
    </source>
</evidence>
<dbReference type="CDD" id="cd02440">
    <property type="entry name" value="AdoMet_MTases"/>
    <property type="match status" value="1"/>
</dbReference>